<gene>
    <name evidence="1" type="ORF">AMPC_17060</name>
</gene>
<keyword evidence="2" id="KW-1185">Reference proteome</keyword>
<evidence type="ECO:0000313" key="2">
    <source>
        <dbReference type="Proteomes" id="UP001162734"/>
    </source>
</evidence>
<evidence type="ECO:0000313" key="1">
    <source>
        <dbReference type="EMBL" id="BDG08593.1"/>
    </source>
</evidence>
<protein>
    <recommendedName>
        <fullName evidence="3">PD-(D/E)XK nuclease superfamily protein</fullName>
    </recommendedName>
</protein>
<accession>A0ABM7X9T1</accession>
<sequence length="272" mass="31026">MDVTKGNPTWAFLRRFRVETEASWRSLHHWITSATAALEDIQRELDELERRWAEALAPLDEVSAIDWRNFRPLRLGREEAWSDWLAHLLEQSATGELARCFLGTEFAVADTRRPNVLREVRTANGERRADLVIEWKSGEVLHIEVKTGDQDFDKTFETADLLSAKYGSGRTWTDAILLPPEDEGRWHQAAEKVANPRQIRTLTWRGVAVGARRALLESKESTSWRAWAQSFCGAVEQRILGCQPADFRGSQHGLARRAAVVLQLDLLREASK</sequence>
<reference evidence="2" key="1">
    <citation type="journal article" date="2022" name="Int. J. Syst. Evol. Microbiol.">
        <title>Anaeromyxobacter oryzae sp. nov., Anaeromyxobacter diazotrophicus sp. nov. and Anaeromyxobacter paludicola sp. nov., isolated from paddy soils.</title>
        <authorList>
            <person name="Itoh H."/>
            <person name="Xu Z."/>
            <person name="Mise K."/>
            <person name="Masuda Y."/>
            <person name="Ushijima N."/>
            <person name="Hayakawa C."/>
            <person name="Shiratori Y."/>
            <person name="Senoo K."/>
        </authorList>
    </citation>
    <scope>NUCLEOTIDE SEQUENCE [LARGE SCALE GENOMIC DNA]</scope>
    <source>
        <strain evidence="2">Red630</strain>
    </source>
</reference>
<dbReference type="Proteomes" id="UP001162734">
    <property type="component" value="Chromosome"/>
</dbReference>
<evidence type="ECO:0008006" key="3">
    <source>
        <dbReference type="Google" id="ProtNLM"/>
    </source>
</evidence>
<dbReference type="EMBL" id="AP025592">
    <property type="protein sequence ID" value="BDG08593.1"/>
    <property type="molecule type" value="Genomic_DNA"/>
</dbReference>
<name>A0ABM7X9T1_9BACT</name>
<dbReference type="RefSeq" id="WP_248345771.1">
    <property type="nucleotide sequence ID" value="NZ_AP025592.1"/>
</dbReference>
<organism evidence="1 2">
    <name type="scientific">Anaeromyxobacter paludicola</name>
    <dbReference type="NCBI Taxonomy" id="2918171"/>
    <lineage>
        <taxon>Bacteria</taxon>
        <taxon>Pseudomonadati</taxon>
        <taxon>Myxococcota</taxon>
        <taxon>Myxococcia</taxon>
        <taxon>Myxococcales</taxon>
        <taxon>Cystobacterineae</taxon>
        <taxon>Anaeromyxobacteraceae</taxon>
        <taxon>Anaeromyxobacter</taxon>
    </lineage>
</organism>
<proteinExistence type="predicted"/>